<gene>
    <name evidence="1" type="ORF">ACIB24_22485</name>
</gene>
<comment type="caution">
    <text evidence="1">The sequence shown here is derived from an EMBL/GenBank/DDBJ whole genome shotgun (WGS) entry which is preliminary data.</text>
</comment>
<evidence type="ECO:0000313" key="2">
    <source>
        <dbReference type="Proteomes" id="UP001612915"/>
    </source>
</evidence>
<reference evidence="1 2" key="1">
    <citation type="submission" date="2024-10" db="EMBL/GenBank/DDBJ databases">
        <title>The Natural Products Discovery Center: Release of the First 8490 Sequenced Strains for Exploring Actinobacteria Biosynthetic Diversity.</title>
        <authorList>
            <person name="Kalkreuter E."/>
            <person name="Kautsar S.A."/>
            <person name="Yang D."/>
            <person name="Bader C.D."/>
            <person name="Teijaro C.N."/>
            <person name="Fluegel L."/>
            <person name="Davis C.M."/>
            <person name="Simpson J.R."/>
            <person name="Lauterbach L."/>
            <person name="Steele A.D."/>
            <person name="Gui C."/>
            <person name="Meng S."/>
            <person name="Li G."/>
            <person name="Viehrig K."/>
            <person name="Ye F."/>
            <person name="Su P."/>
            <person name="Kiefer A.F."/>
            <person name="Nichols A."/>
            <person name="Cepeda A.J."/>
            <person name="Yan W."/>
            <person name="Fan B."/>
            <person name="Jiang Y."/>
            <person name="Adhikari A."/>
            <person name="Zheng C.-J."/>
            <person name="Schuster L."/>
            <person name="Cowan T.M."/>
            <person name="Smanski M.J."/>
            <person name="Chevrette M.G."/>
            <person name="De Carvalho L.P.S."/>
            <person name="Shen B."/>
        </authorList>
    </citation>
    <scope>NUCLEOTIDE SEQUENCE [LARGE SCALE GENOMIC DNA]</scope>
    <source>
        <strain evidence="1 2">NPDC049639</strain>
    </source>
</reference>
<protein>
    <submittedName>
        <fullName evidence="1">Uncharacterized protein</fullName>
    </submittedName>
</protein>
<evidence type="ECO:0000313" key="1">
    <source>
        <dbReference type="EMBL" id="MFI7589848.1"/>
    </source>
</evidence>
<dbReference type="EMBL" id="JBITLV010000010">
    <property type="protein sequence ID" value="MFI7589848.1"/>
    <property type="molecule type" value="Genomic_DNA"/>
</dbReference>
<sequence length="113" mass="12125">MALATVSRRRPPGQVAGISVAYQGAWPDTGLVAVSMDLLASERDRLTVWADKATELVWRSTISPLRTITLFISWGMAGEPQIQGQQTVTPLDGDTGRTALQAKYGARPVADDA</sequence>
<dbReference type="Proteomes" id="UP001612915">
    <property type="component" value="Unassembled WGS sequence"/>
</dbReference>
<keyword evidence="2" id="KW-1185">Reference proteome</keyword>
<dbReference type="RefSeq" id="WP_398284449.1">
    <property type="nucleotide sequence ID" value="NZ_JBITLV010000010.1"/>
</dbReference>
<proteinExistence type="predicted"/>
<accession>A0ABW8AUT2</accession>
<organism evidence="1 2">
    <name type="scientific">Spongisporangium articulatum</name>
    <dbReference type="NCBI Taxonomy" id="3362603"/>
    <lineage>
        <taxon>Bacteria</taxon>
        <taxon>Bacillati</taxon>
        <taxon>Actinomycetota</taxon>
        <taxon>Actinomycetes</taxon>
        <taxon>Kineosporiales</taxon>
        <taxon>Kineosporiaceae</taxon>
        <taxon>Spongisporangium</taxon>
    </lineage>
</organism>
<name>A0ABW8AUT2_9ACTN</name>